<name>A0ABW4VRX8_9BACT</name>
<organism evidence="2 3">
    <name type="scientific">Belliella marina</name>
    <dbReference type="NCBI Taxonomy" id="1644146"/>
    <lineage>
        <taxon>Bacteria</taxon>
        <taxon>Pseudomonadati</taxon>
        <taxon>Bacteroidota</taxon>
        <taxon>Cytophagia</taxon>
        <taxon>Cytophagales</taxon>
        <taxon>Cyclobacteriaceae</taxon>
        <taxon>Belliella</taxon>
    </lineage>
</organism>
<comment type="caution">
    <text evidence="2">The sequence shown here is derived from an EMBL/GenBank/DDBJ whole genome shotgun (WGS) entry which is preliminary data.</text>
</comment>
<feature type="signal peptide" evidence="1">
    <location>
        <begin position="1"/>
        <end position="25"/>
    </location>
</feature>
<reference evidence="3" key="1">
    <citation type="journal article" date="2019" name="Int. J. Syst. Evol. Microbiol.">
        <title>The Global Catalogue of Microorganisms (GCM) 10K type strain sequencing project: providing services to taxonomists for standard genome sequencing and annotation.</title>
        <authorList>
            <consortium name="The Broad Institute Genomics Platform"/>
            <consortium name="The Broad Institute Genome Sequencing Center for Infectious Disease"/>
            <person name="Wu L."/>
            <person name="Ma J."/>
        </authorList>
    </citation>
    <scope>NUCLEOTIDE SEQUENCE [LARGE SCALE GENOMIC DNA]</scope>
    <source>
        <strain evidence="3">CGMCC 1.15180</strain>
    </source>
</reference>
<dbReference type="EMBL" id="JBHUHR010000039">
    <property type="protein sequence ID" value="MFD2036340.1"/>
    <property type="molecule type" value="Genomic_DNA"/>
</dbReference>
<gene>
    <name evidence="2" type="ORF">ACFSKL_16165</name>
</gene>
<evidence type="ECO:0000313" key="3">
    <source>
        <dbReference type="Proteomes" id="UP001597361"/>
    </source>
</evidence>
<feature type="chain" id="PRO_5046873289" evidence="1">
    <location>
        <begin position="26"/>
        <end position="128"/>
    </location>
</feature>
<evidence type="ECO:0000313" key="2">
    <source>
        <dbReference type="EMBL" id="MFD2036340.1"/>
    </source>
</evidence>
<dbReference type="Proteomes" id="UP001597361">
    <property type="component" value="Unassembled WGS sequence"/>
</dbReference>
<accession>A0ABW4VRX8</accession>
<protein>
    <submittedName>
        <fullName evidence="2">Uncharacterized protein</fullName>
    </submittedName>
</protein>
<dbReference type="RefSeq" id="WP_376887367.1">
    <property type="nucleotide sequence ID" value="NZ_JBHUHR010000039.1"/>
</dbReference>
<keyword evidence="3" id="KW-1185">Reference proteome</keyword>
<sequence>MDKKKIIFKLYLLNVMFFTILSTNAQESVNADKVYFNEYTDTLVTVGEKEILVRFDGWASGIVRVEIKVYHKYPDSNEEWTLLCSQRTNTTKATFNLDEVERKIVFTSKSGSILLTLPYEALEFLPDW</sequence>
<proteinExistence type="predicted"/>
<evidence type="ECO:0000256" key="1">
    <source>
        <dbReference type="SAM" id="SignalP"/>
    </source>
</evidence>
<keyword evidence="1" id="KW-0732">Signal</keyword>